<dbReference type="EMBL" id="CAFBSG010000006">
    <property type="protein sequence ID" value="CAB5239957.1"/>
    <property type="molecule type" value="Genomic_DNA"/>
</dbReference>
<dbReference type="PANTHER" id="PTHR28629">
    <property type="entry name" value="TRIOKINASE/FMN CYCLASE"/>
    <property type="match status" value="1"/>
</dbReference>
<dbReference type="FunFam" id="1.25.40.340:FF:000002">
    <property type="entry name" value="Dihydroxyacetone kinase, L subunit"/>
    <property type="match status" value="1"/>
</dbReference>
<dbReference type="InterPro" id="IPR012737">
    <property type="entry name" value="DhaK_L_YcgS"/>
</dbReference>
<dbReference type="NCBIfam" id="TIGR02365">
    <property type="entry name" value="dha_L_ycgS"/>
    <property type="match status" value="1"/>
</dbReference>
<keyword evidence="1" id="KW-0808">Transferase</keyword>
<feature type="domain" description="DhaL" evidence="3">
    <location>
        <begin position="7"/>
        <end position="209"/>
    </location>
</feature>
<accession>A0A6J7XW07</accession>
<name>A0A6J7XW07_9ZZZZ</name>
<dbReference type="AlphaFoldDB" id="A0A6J7XW07"/>
<evidence type="ECO:0000313" key="4">
    <source>
        <dbReference type="EMBL" id="CAB5239957.1"/>
    </source>
</evidence>
<dbReference type="GO" id="GO:0005829">
    <property type="term" value="C:cytosol"/>
    <property type="evidence" value="ECO:0007669"/>
    <property type="project" value="TreeGrafter"/>
</dbReference>
<reference evidence="4" key="1">
    <citation type="submission" date="2020-05" db="EMBL/GenBank/DDBJ databases">
        <authorList>
            <person name="Chiriac C."/>
            <person name="Salcher M."/>
            <person name="Ghai R."/>
            <person name="Kavagutti S V."/>
        </authorList>
    </citation>
    <scope>NUCLEOTIDE SEQUENCE</scope>
</reference>
<evidence type="ECO:0000259" key="3">
    <source>
        <dbReference type="PROSITE" id="PS51480"/>
    </source>
</evidence>
<dbReference type="GO" id="GO:0004371">
    <property type="term" value="F:glycerone kinase activity"/>
    <property type="evidence" value="ECO:0007669"/>
    <property type="project" value="InterPro"/>
</dbReference>
<evidence type="ECO:0000256" key="1">
    <source>
        <dbReference type="ARBA" id="ARBA00022679"/>
    </source>
</evidence>
<protein>
    <submittedName>
        <fullName evidence="4">Unannotated protein</fullName>
    </submittedName>
</protein>
<sequence>MANVNGAVVAKALVHVAKKVEENKDYLCELDGEVGDGDHGVSMTIGMRAVTRAMKSLDDSVTPAEVFQAAADAYADEVGATIGPLYEAAFAAAAASAGDKGQLNEIADWADIYDAMAKSIQVLGKAERGDKTMLDSFFPAVDHIQALADKGGPLVDALSSTAKAALDAAIATRDLVAKKGRASRLGDRAIGYQDAGATSLAIVLQGFADGIAGA</sequence>
<proteinExistence type="predicted"/>
<dbReference type="InterPro" id="IPR050861">
    <property type="entry name" value="Dihydroxyacetone_Kinase"/>
</dbReference>
<dbReference type="GO" id="GO:0019563">
    <property type="term" value="P:glycerol catabolic process"/>
    <property type="evidence" value="ECO:0007669"/>
    <property type="project" value="TreeGrafter"/>
</dbReference>
<keyword evidence="2" id="KW-0418">Kinase</keyword>
<dbReference type="SUPFAM" id="SSF101473">
    <property type="entry name" value="DhaL-like"/>
    <property type="match status" value="1"/>
</dbReference>
<gene>
    <name evidence="4" type="ORF">UFOPK3554_00576</name>
</gene>
<dbReference type="PROSITE" id="PS51480">
    <property type="entry name" value="DHAL"/>
    <property type="match status" value="1"/>
</dbReference>
<dbReference type="InterPro" id="IPR004007">
    <property type="entry name" value="DhaL_dom"/>
</dbReference>
<dbReference type="Pfam" id="PF02734">
    <property type="entry name" value="Dak2"/>
    <property type="match status" value="1"/>
</dbReference>
<evidence type="ECO:0000256" key="2">
    <source>
        <dbReference type="ARBA" id="ARBA00022777"/>
    </source>
</evidence>
<dbReference type="PANTHER" id="PTHR28629:SF4">
    <property type="entry name" value="TRIOKINASE_FMN CYCLASE"/>
    <property type="match status" value="1"/>
</dbReference>
<dbReference type="InterPro" id="IPR036117">
    <property type="entry name" value="DhaL_dom_sf"/>
</dbReference>
<organism evidence="4">
    <name type="scientific">freshwater metagenome</name>
    <dbReference type="NCBI Taxonomy" id="449393"/>
    <lineage>
        <taxon>unclassified sequences</taxon>
        <taxon>metagenomes</taxon>
        <taxon>ecological metagenomes</taxon>
    </lineage>
</organism>
<dbReference type="Gene3D" id="1.25.40.340">
    <property type="match status" value="1"/>
</dbReference>
<dbReference type="SMART" id="SM01120">
    <property type="entry name" value="Dak2"/>
    <property type="match status" value="1"/>
</dbReference>